<feature type="domain" description="Helix-hairpin-helix DNA-binding motif class 1" evidence="9">
    <location>
        <begin position="88"/>
        <end position="107"/>
    </location>
</feature>
<evidence type="ECO:0000256" key="6">
    <source>
        <dbReference type="ARBA" id="ARBA00022705"/>
    </source>
</evidence>
<keyword evidence="5" id="KW-0548">Nucleotidyltransferase</keyword>
<keyword evidence="3" id="KW-0237">DNA synthesis</keyword>
<evidence type="ECO:0000259" key="11">
    <source>
        <dbReference type="SMART" id="SM00483"/>
    </source>
</evidence>
<dbReference type="GO" id="GO:0006281">
    <property type="term" value="P:DNA repair"/>
    <property type="evidence" value="ECO:0007669"/>
    <property type="project" value="InterPro"/>
</dbReference>
<dbReference type="InterPro" id="IPR050243">
    <property type="entry name" value="PHP_phosphatase"/>
</dbReference>
<keyword evidence="13" id="KW-1185">Reference proteome</keyword>
<dbReference type="GO" id="GO:0042578">
    <property type="term" value="F:phosphoric ester hydrolase activity"/>
    <property type="evidence" value="ECO:0007669"/>
    <property type="project" value="TreeGrafter"/>
</dbReference>
<feature type="domain" description="DNA-directed DNA polymerase X" evidence="11">
    <location>
        <begin position="1"/>
        <end position="313"/>
    </location>
</feature>
<dbReference type="GO" id="GO:0003887">
    <property type="term" value="F:DNA-directed DNA polymerase activity"/>
    <property type="evidence" value="ECO:0007669"/>
    <property type="project" value="UniProtKB-KW"/>
</dbReference>
<dbReference type="SMART" id="SM00481">
    <property type="entry name" value="POLIIIAc"/>
    <property type="match status" value="1"/>
</dbReference>
<dbReference type="InterPro" id="IPR004013">
    <property type="entry name" value="PHP_dom"/>
</dbReference>
<dbReference type="Pfam" id="PF14716">
    <property type="entry name" value="HHH_8"/>
    <property type="match status" value="1"/>
</dbReference>
<dbReference type="SMART" id="SM00483">
    <property type="entry name" value="POLXc"/>
    <property type="match status" value="1"/>
</dbReference>
<dbReference type="CDD" id="cd00141">
    <property type="entry name" value="NT_POLXc"/>
    <property type="match status" value="1"/>
</dbReference>
<dbReference type="SUPFAM" id="SSF89550">
    <property type="entry name" value="PHP domain-like"/>
    <property type="match status" value="1"/>
</dbReference>
<dbReference type="InterPro" id="IPR027421">
    <property type="entry name" value="DNA_pol_lamdba_lyase_dom_sf"/>
</dbReference>
<dbReference type="Proteomes" id="UP000093199">
    <property type="component" value="Unassembled WGS sequence"/>
</dbReference>
<evidence type="ECO:0000256" key="7">
    <source>
        <dbReference type="ARBA" id="ARBA00022932"/>
    </source>
</evidence>
<dbReference type="SUPFAM" id="SSF47802">
    <property type="entry name" value="DNA polymerase beta, N-terminal domain-like"/>
    <property type="match status" value="1"/>
</dbReference>
<evidence type="ECO:0000256" key="4">
    <source>
        <dbReference type="ARBA" id="ARBA00022679"/>
    </source>
</evidence>
<dbReference type="AlphaFoldDB" id="A0A1C0YMH8"/>
<dbReference type="InterPro" id="IPR022311">
    <property type="entry name" value="PolX-like"/>
</dbReference>
<dbReference type="RefSeq" id="WP_066542182.1">
    <property type="nucleotide sequence ID" value="NZ_MASJ01000001.1"/>
</dbReference>
<evidence type="ECO:0000313" key="12">
    <source>
        <dbReference type="EMBL" id="OCS88387.1"/>
    </source>
</evidence>
<dbReference type="PANTHER" id="PTHR36928:SF1">
    <property type="entry name" value="PHOSPHATASE YCDX-RELATED"/>
    <property type="match status" value="1"/>
</dbReference>
<comment type="caution">
    <text evidence="12">The sequence shown here is derived from an EMBL/GenBank/DDBJ whole genome shotgun (WGS) entry which is preliminary data.</text>
</comment>
<dbReference type="Pfam" id="PF02811">
    <property type="entry name" value="PHP"/>
    <property type="match status" value="1"/>
</dbReference>
<dbReference type="InterPro" id="IPR016195">
    <property type="entry name" value="Pol/histidinol_Pase-like"/>
</dbReference>
<reference evidence="12 13" key="1">
    <citation type="submission" date="2016-07" db="EMBL/GenBank/DDBJ databases">
        <title>Caryophanon tenue genome sequencing.</title>
        <authorList>
            <person name="Verma A."/>
            <person name="Pal Y."/>
            <person name="Krishnamurthi S."/>
        </authorList>
    </citation>
    <scope>NUCLEOTIDE SEQUENCE [LARGE SCALE GENOMIC DNA]</scope>
    <source>
        <strain evidence="12 13">DSM 14152</strain>
    </source>
</reference>
<feature type="domain" description="Helix-hairpin-helix DNA-binding motif class 1" evidence="9">
    <location>
        <begin position="48"/>
        <end position="67"/>
    </location>
</feature>
<evidence type="ECO:0000259" key="10">
    <source>
        <dbReference type="SMART" id="SM00481"/>
    </source>
</evidence>
<dbReference type="PRINTS" id="PR00869">
    <property type="entry name" value="DNAPOLX"/>
</dbReference>
<evidence type="ECO:0000313" key="13">
    <source>
        <dbReference type="Proteomes" id="UP000093199"/>
    </source>
</evidence>
<dbReference type="SMART" id="SM00278">
    <property type="entry name" value="HhH1"/>
    <property type="match status" value="3"/>
</dbReference>
<dbReference type="GO" id="GO:0008270">
    <property type="term" value="F:zinc ion binding"/>
    <property type="evidence" value="ECO:0007669"/>
    <property type="project" value="TreeGrafter"/>
</dbReference>
<dbReference type="Gene3D" id="1.10.150.110">
    <property type="entry name" value="DNA polymerase beta, N-terminal domain-like"/>
    <property type="match status" value="1"/>
</dbReference>
<dbReference type="Gene3D" id="3.20.20.140">
    <property type="entry name" value="Metal-dependent hydrolases"/>
    <property type="match status" value="1"/>
</dbReference>
<feature type="domain" description="Helix-hairpin-helix DNA-binding motif class 1" evidence="9">
    <location>
        <begin position="123"/>
        <end position="142"/>
    </location>
</feature>
<dbReference type="GO" id="GO:0005829">
    <property type="term" value="C:cytosol"/>
    <property type="evidence" value="ECO:0007669"/>
    <property type="project" value="TreeGrafter"/>
</dbReference>
<dbReference type="InterPro" id="IPR003583">
    <property type="entry name" value="Hlx-hairpin-Hlx_DNA-bd_motif"/>
</dbReference>
<evidence type="ECO:0000256" key="3">
    <source>
        <dbReference type="ARBA" id="ARBA00022634"/>
    </source>
</evidence>
<dbReference type="STRING" id="33978.A6M13_00645"/>
<accession>A0A1C0YMH8</accession>
<evidence type="ECO:0000256" key="8">
    <source>
        <dbReference type="ARBA" id="ARBA00049244"/>
    </source>
</evidence>
<dbReference type="Gene3D" id="3.30.460.10">
    <property type="entry name" value="Beta Polymerase, domain 2"/>
    <property type="match status" value="1"/>
</dbReference>
<feature type="domain" description="Polymerase/histidinol phosphatase N-terminal" evidence="10">
    <location>
        <begin position="335"/>
        <end position="414"/>
    </location>
</feature>
<dbReference type="Gene3D" id="3.30.210.10">
    <property type="entry name" value="DNA polymerase, thumb domain"/>
    <property type="match status" value="1"/>
</dbReference>
<dbReference type="Pfam" id="PF14791">
    <property type="entry name" value="DNA_pol_B_thumb"/>
    <property type="match status" value="1"/>
</dbReference>
<dbReference type="InterPro" id="IPR037160">
    <property type="entry name" value="DNA_Pol_thumb_sf"/>
</dbReference>
<dbReference type="SUPFAM" id="SSF81301">
    <property type="entry name" value="Nucleotidyltransferase"/>
    <property type="match status" value="1"/>
</dbReference>
<name>A0A1C0YMH8_9BACL</name>
<proteinExistence type="predicted"/>
<keyword evidence="6" id="KW-0235">DNA replication</keyword>
<dbReference type="PANTHER" id="PTHR36928">
    <property type="entry name" value="PHOSPHATASE YCDX-RELATED"/>
    <property type="match status" value="1"/>
</dbReference>
<dbReference type="Gene3D" id="1.10.150.20">
    <property type="entry name" value="5' to 3' exonuclease, C-terminal subdomain"/>
    <property type="match status" value="1"/>
</dbReference>
<dbReference type="InterPro" id="IPR003141">
    <property type="entry name" value="Pol/His_phosphatase_N"/>
</dbReference>
<dbReference type="EC" id="2.7.7.7" evidence="2"/>
<evidence type="ECO:0000256" key="5">
    <source>
        <dbReference type="ARBA" id="ARBA00022695"/>
    </source>
</evidence>
<dbReference type="EMBL" id="MASJ01000001">
    <property type="protein sequence ID" value="OCS88387.1"/>
    <property type="molecule type" value="Genomic_DNA"/>
</dbReference>
<dbReference type="InterPro" id="IPR022312">
    <property type="entry name" value="DNA_pol_X"/>
</dbReference>
<gene>
    <name evidence="12" type="ORF">A6M13_00645</name>
</gene>
<comment type="catalytic activity">
    <reaction evidence="8">
        <text>DNA(n) + a 2'-deoxyribonucleoside 5'-triphosphate = DNA(n+1) + diphosphate</text>
        <dbReference type="Rhea" id="RHEA:22508"/>
        <dbReference type="Rhea" id="RHEA-COMP:17339"/>
        <dbReference type="Rhea" id="RHEA-COMP:17340"/>
        <dbReference type="ChEBI" id="CHEBI:33019"/>
        <dbReference type="ChEBI" id="CHEBI:61560"/>
        <dbReference type="ChEBI" id="CHEBI:173112"/>
        <dbReference type="EC" id="2.7.7.7"/>
    </reaction>
</comment>
<sequence>MNKKIIIRTLEKIALYLELQGENPFKVSAFRKAAAALEADERSLAEIDDVTKLKGIGKGTAAVITELIDTEKSTVLEELEANTPKGLVPLMKLPGLGGKKLAKLYQELGVDSAERLKEVCEAGEVQKLAGFGAKTEEKILKELGTFGTRAERLPIWQLEPAVIEIEALLQAMPEVEKASVAGSFRRVKETSKDIDFIVATTNAQAVREQLLAQLVILEVVAAGDTKVSVILDREEPISVDFRLVTADEYASALHHFTGSKDHNVRMRQLAKSMGKKISEYGVEQQDGSVVTFESEEAFFAHFNLPFIPPAVRENGSELDRLDELAQLATVQDITSDLHMHTTWSDGAHAVHEMGEALIARGYSHGVITDHSQYLKVANGLTPERLAKQRLEIDVFNAAHPQFRLYAGTEMDILPDGTLDFEDDVLKELDFVIASIHSSFTQSQDKIMARLLTAMENPYVHMIAHPTGRIVGERNGYDPDVKTLIEWAKAYGKILELNANPYRLDLATEHLVYAMELGVPIAINTDAHAIDQLRFMDLGVRYSQKAWVKKELIVNTWTTEQFEAFIRKHKDN</sequence>
<dbReference type="CDD" id="cd07436">
    <property type="entry name" value="PHP_PolX"/>
    <property type="match status" value="1"/>
</dbReference>
<dbReference type="Pfam" id="PF14520">
    <property type="entry name" value="HHH_5"/>
    <property type="match status" value="1"/>
</dbReference>
<dbReference type="InterPro" id="IPR047967">
    <property type="entry name" value="PolX_PHP"/>
</dbReference>
<dbReference type="InterPro" id="IPR029398">
    <property type="entry name" value="PolB_thumb"/>
</dbReference>
<dbReference type="InterPro" id="IPR010996">
    <property type="entry name" value="HHH_MUS81"/>
</dbReference>
<evidence type="ECO:0000256" key="1">
    <source>
        <dbReference type="ARBA" id="ARBA00001946"/>
    </source>
</evidence>
<dbReference type="PIRSF" id="PIRSF005047">
    <property type="entry name" value="UCP005047_YshC"/>
    <property type="match status" value="1"/>
</dbReference>
<evidence type="ECO:0000259" key="9">
    <source>
        <dbReference type="SMART" id="SM00278"/>
    </source>
</evidence>
<keyword evidence="4" id="KW-0808">Transferase</keyword>
<evidence type="ECO:0000256" key="2">
    <source>
        <dbReference type="ARBA" id="ARBA00012417"/>
    </source>
</evidence>
<dbReference type="GO" id="GO:0003677">
    <property type="term" value="F:DNA binding"/>
    <property type="evidence" value="ECO:0007669"/>
    <property type="project" value="InterPro"/>
</dbReference>
<dbReference type="InterPro" id="IPR043519">
    <property type="entry name" value="NT_sf"/>
</dbReference>
<dbReference type="InterPro" id="IPR002054">
    <property type="entry name" value="DNA-dir_DNA_pol_X"/>
</dbReference>
<organism evidence="12 13">
    <name type="scientific">Caryophanon tenue</name>
    <dbReference type="NCBI Taxonomy" id="33978"/>
    <lineage>
        <taxon>Bacteria</taxon>
        <taxon>Bacillati</taxon>
        <taxon>Bacillota</taxon>
        <taxon>Bacilli</taxon>
        <taxon>Bacillales</taxon>
        <taxon>Caryophanaceae</taxon>
        <taxon>Caryophanon</taxon>
    </lineage>
</organism>
<protein>
    <recommendedName>
        <fullName evidence="2">DNA-directed DNA polymerase</fullName>
        <ecNumber evidence="2">2.7.7.7</ecNumber>
    </recommendedName>
</protein>
<comment type="cofactor">
    <cofactor evidence="1">
        <name>Mg(2+)</name>
        <dbReference type="ChEBI" id="CHEBI:18420"/>
    </cofactor>
</comment>
<dbReference type="NCBIfam" id="NF006375">
    <property type="entry name" value="PRK08609.1"/>
    <property type="match status" value="1"/>
</dbReference>
<dbReference type="OrthoDB" id="9808747at2"/>
<keyword evidence="7" id="KW-0239">DNA-directed DNA polymerase</keyword>